<evidence type="ECO:0000313" key="4">
    <source>
        <dbReference type="Proteomes" id="UP000298030"/>
    </source>
</evidence>
<gene>
    <name evidence="3" type="ORF">FA13DRAFT_1797519</name>
</gene>
<comment type="caution">
    <text evidence="3">The sequence shown here is derived from an EMBL/GenBank/DDBJ whole genome shotgun (WGS) entry which is preliminary data.</text>
</comment>
<sequence>MADAGTQAPGIEAAVTFDEVLKSAQANAERAAKGLAGEELEGGLEYMDEDGYEFSQMSELPGGSTVELDVLDALVVPSGTDSGGSLRRLTRSATGTTLEVDADTSPASKGSLKAAKAVKKPTTKVVKSGRPGRKATAKGQMIAGAEAEGVGKDADTSAQDGEQDTETGSQELAPAKRSPGRVKHTCPTQSLLEEVVSLTKTCGELKEKGEALEHYNQRLLEALKTAKGERVALQERLSALENHRGSVTSLLVTTNGSVAKALDRVDGLQKDVKESRYLQGFMAETQARLGRMEDLSQQHQHQYEQLGKRQRIDNDFAQLRSAAPTPSHGPFSAPSSDSYNSVNGYQGGPHRAPAVAAPAHFPHHGDRNICRR</sequence>
<keyword evidence="4" id="KW-1185">Reference proteome</keyword>
<feature type="compositionally biased region" description="Polar residues" evidence="2">
    <location>
        <begin position="156"/>
        <end position="170"/>
    </location>
</feature>
<feature type="compositionally biased region" description="Polar residues" evidence="2">
    <location>
        <begin position="333"/>
        <end position="344"/>
    </location>
</feature>
<feature type="compositionally biased region" description="Basic and acidic residues" evidence="2">
    <location>
        <begin position="363"/>
        <end position="372"/>
    </location>
</feature>
<dbReference type="EMBL" id="QPFP01000070">
    <property type="protein sequence ID" value="TEB24154.1"/>
    <property type="molecule type" value="Genomic_DNA"/>
</dbReference>
<reference evidence="3 4" key="1">
    <citation type="journal article" date="2019" name="Nat. Ecol. Evol.">
        <title>Megaphylogeny resolves global patterns of mushroom evolution.</title>
        <authorList>
            <person name="Varga T."/>
            <person name="Krizsan K."/>
            <person name="Foldi C."/>
            <person name="Dima B."/>
            <person name="Sanchez-Garcia M."/>
            <person name="Sanchez-Ramirez S."/>
            <person name="Szollosi G.J."/>
            <person name="Szarkandi J.G."/>
            <person name="Papp V."/>
            <person name="Albert L."/>
            <person name="Andreopoulos W."/>
            <person name="Angelini C."/>
            <person name="Antonin V."/>
            <person name="Barry K.W."/>
            <person name="Bougher N.L."/>
            <person name="Buchanan P."/>
            <person name="Buyck B."/>
            <person name="Bense V."/>
            <person name="Catcheside P."/>
            <person name="Chovatia M."/>
            <person name="Cooper J."/>
            <person name="Damon W."/>
            <person name="Desjardin D."/>
            <person name="Finy P."/>
            <person name="Geml J."/>
            <person name="Haridas S."/>
            <person name="Hughes K."/>
            <person name="Justo A."/>
            <person name="Karasinski D."/>
            <person name="Kautmanova I."/>
            <person name="Kiss B."/>
            <person name="Kocsube S."/>
            <person name="Kotiranta H."/>
            <person name="LaButti K.M."/>
            <person name="Lechner B.E."/>
            <person name="Liimatainen K."/>
            <person name="Lipzen A."/>
            <person name="Lukacs Z."/>
            <person name="Mihaltcheva S."/>
            <person name="Morgado L.N."/>
            <person name="Niskanen T."/>
            <person name="Noordeloos M.E."/>
            <person name="Ohm R.A."/>
            <person name="Ortiz-Santana B."/>
            <person name="Ovrebo C."/>
            <person name="Racz N."/>
            <person name="Riley R."/>
            <person name="Savchenko A."/>
            <person name="Shiryaev A."/>
            <person name="Soop K."/>
            <person name="Spirin V."/>
            <person name="Szebenyi C."/>
            <person name="Tomsovsky M."/>
            <person name="Tulloss R.E."/>
            <person name="Uehling J."/>
            <person name="Grigoriev I.V."/>
            <person name="Vagvolgyi C."/>
            <person name="Papp T."/>
            <person name="Martin F.M."/>
            <person name="Miettinen O."/>
            <person name="Hibbett D.S."/>
            <person name="Nagy L.G."/>
        </authorList>
    </citation>
    <scope>NUCLEOTIDE SEQUENCE [LARGE SCALE GENOMIC DNA]</scope>
    <source>
        <strain evidence="3 4">FP101781</strain>
    </source>
</reference>
<evidence type="ECO:0000256" key="2">
    <source>
        <dbReference type="SAM" id="MobiDB-lite"/>
    </source>
</evidence>
<keyword evidence="1" id="KW-0175">Coiled coil</keyword>
<feature type="compositionally biased region" description="Low complexity" evidence="2">
    <location>
        <begin position="349"/>
        <end position="360"/>
    </location>
</feature>
<accession>A0A4Y7SRA2</accession>
<protein>
    <submittedName>
        <fullName evidence="3">Uncharacterized protein</fullName>
    </submittedName>
</protein>
<feature type="region of interest" description="Disordered" evidence="2">
    <location>
        <begin position="100"/>
        <end position="185"/>
    </location>
</feature>
<dbReference type="AlphaFoldDB" id="A0A4Y7SRA2"/>
<feature type="region of interest" description="Disordered" evidence="2">
    <location>
        <begin position="320"/>
        <end position="372"/>
    </location>
</feature>
<dbReference type="Proteomes" id="UP000298030">
    <property type="component" value="Unassembled WGS sequence"/>
</dbReference>
<name>A0A4Y7SRA2_COPMI</name>
<feature type="coiled-coil region" evidence="1">
    <location>
        <begin position="216"/>
        <end position="243"/>
    </location>
</feature>
<evidence type="ECO:0000313" key="3">
    <source>
        <dbReference type="EMBL" id="TEB24154.1"/>
    </source>
</evidence>
<organism evidence="3 4">
    <name type="scientific">Coprinellus micaceus</name>
    <name type="common">Glistening ink-cap mushroom</name>
    <name type="synonym">Coprinus micaceus</name>
    <dbReference type="NCBI Taxonomy" id="71717"/>
    <lineage>
        <taxon>Eukaryota</taxon>
        <taxon>Fungi</taxon>
        <taxon>Dikarya</taxon>
        <taxon>Basidiomycota</taxon>
        <taxon>Agaricomycotina</taxon>
        <taxon>Agaricomycetes</taxon>
        <taxon>Agaricomycetidae</taxon>
        <taxon>Agaricales</taxon>
        <taxon>Agaricineae</taxon>
        <taxon>Psathyrellaceae</taxon>
        <taxon>Coprinellus</taxon>
    </lineage>
</organism>
<proteinExistence type="predicted"/>
<evidence type="ECO:0000256" key="1">
    <source>
        <dbReference type="SAM" id="Coils"/>
    </source>
</evidence>